<organism evidence="2 3">
    <name type="scientific">Williamwhitmania taraxaci</name>
    <dbReference type="NCBI Taxonomy" id="1640674"/>
    <lineage>
        <taxon>Bacteria</taxon>
        <taxon>Pseudomonadati</taxon>
        <taxon>Bacteroidota</taxon>
        <taxon>Bacteroidia</taxon>
        <taxon>Bacteroidales</taxon>
        <taxon>Williamwhitmaniaceae</taxon>
        <taxon>Williamwhitmania</taxon>
    </lineage>
</organism>
<feature type="region of interest" description="Disordered" evidence="1">
    <location>
        <begin position="76"/>
        <end position="107"/>
    </location>
</feature>
<dbReference type="Proteomes" id="UP000199452">
    <property type="component" value="Unassembled WGS sequence"/>
</dbReference>
<evidence type="ECO:0000313" key="2">
    <source>
        <dbReference type="EMBL" id="SDB94326.1"/>
    </source>
</evidence>
<dbReference type="EMBL" id="FMYP01000011">
    <property type="protein sequence ID" value="SDB94326.1"/>
    <property type="molecule type" value="Genomic_DNA"/>
</dbReference>
<accession>A0A1G6HLJ5</accession>
<dbReference type="AlphaFoldDB" id="A0A1G6HLJ5"/>
<reference evidence="2 3" key="1">
    <citation type="submission" date="2016-09" db="EMBL/GenBank/DDBJ databases">
        <authorList>
            <person name="Capua I."/>
            <person name="De Benedictis P."/>
            <person name="Joannis T."/>
            <person name="Lombin L.H."/>
            <person name="Cattoli G."/>
        </authorList>
    </citation>
    <scope>NUCLEOTIDE SEQUENCE [LARGE SCALE GENOMIC DNA]</scope>
    <source>
        <strain evidence="2 3">A7P-90m</strain>
    </source>
</reference>
<keyword evidence="3" id="KW-1185">Reference proteome</keyword>
<sequence>MEKKEKKRVITNVKSLPTELLELVKAKYPLGYWDYIKKFEKPNGDFFYYFTLDNEDASYLVKVDVKIDTKIKEDDEKDYFEDHDDSVPDEGSDDDPAEETPSDDYDD</sequence>
<evidence type="ECO:0000313" key="3">
    <source>
        <dbReference type="Proteomes" id="UP000199452"/>
    </source>
</evidence>
<evidence type="ECO:0000256" key="1">
    <source>
        <dbReference type="SAM" id="MobiDB-lite"/>
    </source>
</evidence>
<dbReference type="RefSeq" id="WP_092436361.1">
    <property type="nucleotide sequence ID" value="NZ_FMYP01000011.1"/>
</dbReference>
<name>A0A1G6HLJ5_9BACT</name>
<gene>
    <name evidence="2" type="ORF">SAMN05216323_101158</name>
</gene>
<dbReference type="OrthoDB" id="1122172at2"/>
<protein>
    <submittedName>
        <fullName evidence="2">Uncharacterized protein</fullName>
    </submittedName>
</protein>
<proteinExistence type="predicted"/>